<dbReference type="GO" id="GO:0006351">
    <property type="term" value="P:DNA-templated transcription"/>
    <property type="evidence" value="ECO:0007669"/>
    <property type="project" value="InterPro"/>
</dbReference>
<dbReference type="Proteomes" id="UP000176287">
    <property type="component" value="Unassembled WGS sequence"/>
</dbReference>
<dbReference type="EMBL" id="MHKZ01000027">
    <property type="protein sequence ID" value="OGZ00188.1"/>
    <property type="molecule type" value="Genomic_DNA"/>
</dbReference>
<evidence type="ECO:0000256" key="10">
    <source>
        <dbReference type="ARBA" id="ARBA00048552"/>
    </source>
</evidence>
<comment type="similarity">
    <text evidence="1">Belongs to the RNA polymerase alpha chain family.</text>
</comment>
<keyword evidence="4 13" id="KW-0240">DNA-directed RNA polymerase</keyword>
<evidence type="ECO:0000259" key="12">
    <source>
        <dbReference type="SMART" id="SM00662"/>
    </source>
</evidence>
<dbReference type="GO" id="GO:0003677">
    <property type="term" value="F:DNA binding"/>
    <property type="evidence" value="ECO:0007669"/>
    <property type="project" value="InterPro"/>
</dbReference>
<dbReference type="SUPFAM" id="SSF56553">
    <property type="entry name" value="Insert subdomain of RNA polymerase alpha subunit"/>
    <property type="match status" value="1"/>
</dbReference>
<reference evidence="13 14" key="1">
    <citation type="journal article" date="2016" name="Nat. Commun.">
        <title>Thousands of microbial genomes shed light on interconnected biogeochemical processes in an aquifer system.</title>
        <authorList>
            <person name="Anantharaman K."/>
            <person name="Brown C.T."/>
            <person name="Hug L.A."/>
            <person name="Sharon I."/>
            <person name="Castelle C.J."/>
            <person name="Probst A.J."/>
            <person name="Thomas B.C."/>
            <person name="Singh A."/>
            <person name="Wilkins M.J."/>
            <person name="Karaoz U."/>
            <person name="Brodie E.L."/>
            <person name="Williams K.H."/>
            <person name="Hubbard S.S."/>
            <person name="Banfield J.F."/>
        </authorList>
    </citation>
    <scope>NUCLEOTIDE SEQUENCE [LARGE SCALE GENOMIC DNA]</scope>
</reference>
<dbReference type="InterPro" id="IPR011773">
    <property type="entry name" value="DNA-dir_RpoA"/>
</dbReference>
<dbReference type="GO" id="GO:0005737">
    <property type="term" value="C:cytoplasm"/>
    <property type="evidence" value="ECO:0007669"/>
    <property type="project" value="UniProtKB-ARBA"/>
</dbReference>
<evidence type="ECO:0000256" key="8">
    <source>
        <dbReference type="ARBA" id="ARBA00032524"/>
    </source>
</evidence>
<dbReference type="STRING" id="1798649.A3B13_01620"/>
<evidence type="ECO:0000256" key="5">
    <source>
        <dbReference type="ARBA" id="ARBA00022679"/>
    </source>
</evidence>
<evidence type="ECO:0000256" key="11">
    <source>
        <dbReference type="SAM" id="MobiDB-lite"/>
    </source>
</evidence>
<organism evidence="13 14">
    <name type="scientific">Candidatus Liptonbacteria bacterium RIFCSPLOWO2_01_FULL_45_15</name>
    <dbReference type="NCBI Taxonomy" id="1798649"/>
    <lineage>
        <taxon>Bacteria</taxon>
        <taxon>Candidatus Liptoniibacteriota</taxon>
    </lineage>
</organism>
<keyword evidence="5" id="KW-0808">Transferase</keyword>
<evidence type="ECO:0000256" key="9">
    <source>
        <dbReference type="ARBA" id="ARBA00033070"/>
    </source>
</evidence>
<feature type="domain" description="DNA-directed RNA polymerase RpoA/D/Rpb3-type" evidence="12">
    <location>
        <begin position="21"/>
        <end position="229"/>
    </location>
</feature>
<evidence type="ECO:0000256" key="3">
    <source>
        <dbReference type="ARBA" id="ARBA00015972"/>
    </source>
</evidence>
<dbReference type="Pfam" id="PF01000">
    <property type="entry name" value="RNA_pol_A_bac"/>
    <property type="match status" value="1"/>
</dbReference>
<accession>A0A1G2CIE6</accession>
<dbReference type="Gene3D" id="3.30.1360.10">
    <property type="entry name" value="RNA polymerase, RBP11-like subunit"/>
    <property type="match status" value="1"/>
</dbReference>
<evidence type="ECO:0000313" key="14">
    <source>
        <dbReference type="Proteomes" id="UP000176287"/>
    </source>
</evidence>
<keyword evidence="6" id="KW-0548">Nucleotidyltransferase</keyword>
<evidence type="ECO:0000256" key="6">
    <source>
        <dbReference type="ARBA" id="ARBA00022695"/>
    </source>
</evidence>
<gene>
    <name evidence="13" type="ORF">A3B13_01620</name>
</gene>
<evidence type="ECO:0000256" key="7">
    <source>
        <dbReference type="ARBA" id="ARBA00023163"/>
    </source>
</evidence>
<dbReference type="NCBIfam" id="TIGR02027">
    <property type="entry name" value="rpoA"/>
    <property type="match status" value="1"/>
</dbReference>
<dbReference type="AlphaFoldDB" id="A0A1G2CIE6"/>
<evidence type="ECO:0000256" key="4">
    <source>
        <dbReference type="ARBA" id="ARBA00022478"/>
    </source>
</evidence>
<sequence length="260" mass="28922">MNYTYLSETVAIKTVSEDDKNGVFEVEGLYSGYGLTIGNAIRRALLSSLPGAAITYIKVKNATHEFSTLPGLKEDLVELTLNFKKLRFKMYTDESQTLTLKVRGQKEVTAGDIKINSDVDIVNPDGYIASLTSKDAELDIEITVEKGLGYSSVESRKEKKLTVGLIGIDAFFSPVRKVNYIVENMRVGEHTDYNRLRLEIETDGTISPSSALHKTANILNDHFQKVSAVQVREIETPPSSKKIKKEDEGETPKKKTKAKK</sequence>
<dbReference type="SMART" id="SM00662">
    <property type="entry name" value="RPOLD"/>
    <property type="match status" value="1"/>
</dbReference>
<dbReference type="GO" id="GO:0003899">
    <property type="term" value="F:DNA-directed RNA polymerase activity"/>
    <property type="evidence" value="ECO:0007669"/>
    <property type="project" value="UniProtKB-EC"/>
</dbReference>
<dbReference type="InterPro" id="IPR036643">
    <property type="entry name" value="RNApol_insert_sf"/>
</dbReference>
<comment type="catalytic activity">
    <reaction evidence="10">
        <text>RNA(n) + a ribonucleoside 5'-triphosphate = RNA(n+1) + diphosphate</text>
        <dbReference type="Rhea" id="RHEA:21248"/>
        <dbReference type="Rhea" id="RHEA-COMP:14527"/>
        <dbReference type="Rhea" id="RHEA-COMP:17342"/>
        <dbReference type="ChEBI" id="CHEBI:33019"/>
        <dbReference type="ChEBI" id="CHEBI:61557"/>
        <dbReference type="ChEBI" id="CHEBI:140395"/>
        <dbReference type="EC" id="2.7.7.6"/>
    </reaction>
</comment>
<dbReference type="InterPro" id="IPR011262">
    <property type="entry name" value="DNA-dir_RNA_pol_insert"/>
</dbReference>
<evidence type="ECO:0000256" key="2">
    <source>
        <dbReference type="ARBA" id="ARBA00012418"/>
    </source>
</evidence>
<dbReference type="SUPFAM" id="SSF55257">
    <property type="entry name" value="RBP11-like subunits of RNA polymerase"/>
    <property type="match status" value="1"/>
</dbReference>
<dbReference type="EC" id="2.7.7.6" evidence="2"/>
<feature type="compositionally biased region" description="Basic and acidic residues" evidence="11">
    <location>
        <begin position="244"/>
        <end position="253"/>
    </location>
</feature>
<protein>
    <recommendedName>
        <fullName evidence="3">DNA-directed RNA polymerase subunit alpha</fullName>
        <ecNumber evidence="2">2.7.7.6</ecNumber>
    </recommendedName>
    <alternativeName>
        <fullName evidence="9">RNA polymerase subunit alpha</fullName>
    </alternativeName>
    <alternativeName>
        <fullName evidence="8">Transcriptase subunit alpha</fullName>
    </alternativeName>
</protein>
<dbReference type="CDD" id="cd06928">
    <property type="entry name" value="RNAP_alpha_NTD"/>
    <property type="match status" value="1"/>
</dbReference>
<proteinExistence type="inferred from homology"/>
<comment type="caution">
    <text evidence="13">The sequence shown here is derived from an EMBL/GenBank/DDBJ whole genome shotgun (WGS) entry which is preliminary data.</text>
</comment>
<dbReference type="Gene3D" id="2.170.120.12">
    <property type="entry name" value="DNA-directed RNA polymerase, insert domain"/>
    <property type="match status" value="1"/>
</dbReference>
<dbReference type="FunFam" id="2.170.120.12:FF:000001">
    <property type="entry name" value="DNA-directed RNA polymerase subunit alpha"/>
    <property type="match status" value="1"/>
</dbReference>
<keyword evidence="7" id="KW-0804">Transcription</keyword>
<dbReference type="InterPro" id="IPR011263">
    <property type="entry name" value="DNA-dir_RNA_pol_RpoA/D/Rpb3"/>
</dbReference>
<dbReference type="GO" id="GO:0000428">
    <property type="term" value="C:DNA-directed RNA polymerase complex"/>
    <property type="evidence" value="ECO:0007669"/>
    <property type="project" value="UniProtKB-KW"/>
</dbReference>
<evidence type="ECO:0000313" key="13">
    <source>
        <dbReference type="EMBL" id="OGZ00188.1"/>
    </source>
</evidence>
<dbReference type="InterPro" id="IPR036603">
    <property type="entry name" value="RBP11-like"/>
</dbReference>
<feature type="region of interest" description="Disordered" evidence="11">
    <location>
        <begin position="231"/>
        <end position="260"/>
    </location>
</feature>
<evidence type="ECO:0000256" key="1">
    <source>
        <dbReference type="ARBA" id="ARBA00007123"/>
    </source>
</evidence>
<dbReference type="GO" id="GO:0046983">
    <property type="term" value="F:protein dimerization activity"/>
    <property type="evidence" value="ECO:0007669"/>
    <property type="project" value="InterPro"/>
</dbReference>
<name>A0A1G2CIE6_9BACT</name>
<dbReference type="Pfam" id="PF01193">
    <property type="entry name" value="RNA_pol_L"/>
    <property type="match status" value="1"/>
</dbReference>